<name>A0A9X3WAF7_LACAM</name>
<gene>
    <name evidence="2" type="ORF">ODV15_07805</name>
</gene>
<dbReference type="AlphaFoldDB" id="A0A9X3WAF7"/>
<reference evidence="2" key="1">
    <citation type="journal article" date="2022" name="Microorganisms">
        <title>Antibiotic Susceptibility, Resistance Gene Determinants and Corresponding Genomic Regions in Lactobacillus amylovorus Isolates Derived from Wild Boars and Domestic Pigs.</title>
        <authorList>
            <person name="Moravkova M."/>
            <person name="Kostovova I."/>
            <person name="Kavanova K."/>
            <person name="Pechar R."/>
            <person name="Stanek S."/>
            <person name="Brychta A."/>
            <person name="Zeman M."/>
            <person name="Kubasova T."/>
        </authorList>
    </citation>
    <scope>NUCLEOTIDE SEQUENCE</scope>
    <source>
        <strain evidence="2">M356A</strain>
    </source>
</reference>
<protein>
    <recommendedName>
        <fullName evidence="4">Surface layer protein A domain-containing protein</fullName>
    </recommendedName>
</protein>
<proteinExistence type="predicted"/>
<accession>A0A9X3WAF7</accession>
<evidence type="ECO:0008006" key="4">
    <source>
        <dbReference type="Google" id="ProtNLM"/>
    </source>
</evidence>
<dbReference type="RefSeq" id="WP_271870406.1">
    <property type="nucleotide sequence ID" value="NZ_JAOTGU010000011.1"/>
</dbReference>
<comment type="caution">
    <text evidence="2">The sequence shown here is derived from an EMBL/GenBank/DDBJ whole genome shotgun (WGS) entry which is preliminary data.</text>
</comment>
<evidence type="ECO:0000313" key="3">
    <source>
        <dbReference type="Proteomes" id="UP001143700"/>
    </source>
</evidence>
<dbReference type="Proteomes" id="UP001143700">
    <property type="component" value="Unassembled WGS sequence"/>
</dbReference>
<feature type="chain" id="PRO_5040921514" description="Surface layer protein A domain-containing protein" evidence="1">
    <location>
        <begin position="28"/>
        <end position="179"/>
    </location>
</feature>
<evidence type="ECO:0000256" key="1">
    <source>
        <dbReference type="SAM" id="SignalP"/>
    </source>
</evidence>
<organism evidence="2 3">
    <name type="scientific">Lactobacillus amylovorus</name>
    <dbReference type="NCBI Taxonomy" id="1604"/>
    <lineage>
        <taxon>Bacteria</taxon>
        <taxon>Bacillati</taxon>
        <taxon>Bacillota</taxon>
        <taxon>Bacilli</taxon>
        <taxon>Lactobacillales</taxon>
        <taxon>Lactobacillaceae</taxon>
        <taxon>Lactobacillus</taxon>
    </lineage>
</organism>
<keyword evidence="1" id="KW-0732">Signal</keyword>
<reference evidence="2" key="2">
    <citation type="submission" date="2022-10" db="EMBL/GenBank/DDBJ databases">
        <authorList>
            <person name="Kostovova I."/>
            <person name="Moravkova M."/>
            <person name="Pechar R."/>
        </authorList>
    </citation>
    <scope>NUCLEOTIDE SEQUENCE</scope>
    <source>
        <strain evidence="2">M356A</strain>
    </source>
</reference>
<feature type="signal peptide" evidence="1">
    <location>
        <begin position="1"/>
        <end position="27"/>
    </location>
</feature>
<sequence length="179" mass="20061">MRINVLGKNVARVLVVVLALLGSTSIASLNNDSVQAASVKTTKRVKKSKAKRQQTTKGLFAVKAGINGTLNTYSKPTEQHISRVTKLLPEAEYTVYQVAYRTNKANDSVSVWFRIGKNQWVLSTDTDRPYVNGKREKLIAEDYVSKTKDYCRKIGEVTYIYHSVYVNGKWINVQVAAIC</sequence>
<dbReference type="EMBL" id="JAOTGU010000011">
    <property type="protein sequence ID" value="MDB6262452.1"/>
    <property type="molecule type" value="Genomic_DNA"/>
</dbReference>
<evidence type="ECO:0000313" key="2">
    <source>
        <dbReference type="EMBL" id="MDB6262452.1"/>
    </source>
</evidence>